<comment type="caution">
    <text evidence="2">The sequence shown here is derived from an EMBL/GenBank/DDBJ whole genome shotgun (WGS) entry which is preliminary data.</text>
</comment>
<organism evidence="2 3">
    <name type="scientific">Caballeronia choica</name>
    <dbReference type="NCBI Taxonomy" id="326476"/>
    <lineage>
        <taxon>Bacteria</taxon>
        <taxon>Pseudomonadati</taxon>
        <taxon>Pseudomonadota</taxon>
        <taxon>Betaproteobacteria</taxon>
        <taxon>Burkholderiales</taxon>
        <taxon>Burkholderiaceae</taxon>
        <taxon>Caballeronia</taxon>
    </lineage>
</organism>
<gene>
    <name evidence="2" type="ORF">AWB68_05760</name>
</gene>
<protein>
    <submittedName>
        <fullName evidence="2">Uncharacterized protein</fullName>
    </submittedName>
</protein>
<evidence type="ECO:0000313" key="3">
    <source>
        <dbReference type="Proteomes" id="UP000054770"/>
    </source>
</evidence>
<feature type="region of interest" description="Disordered" evidence="1">
    <location>
        <begin position="125"/>
        <end position="185"/>
    </location>
</feature>
<proteinExistence type="predicted"/>
<dbReference type="AlphaFoldDB" id="A0A158KHF7"/>
<reference evidence="2" key="1">
    <citation type="submission" date="2016-01" db="EMBL/GenBank/DDBJ databases">
        <authorList>
            <person name="Peeters C."/>
        </authorList>
    </citation>
    <scope>NUCLEOTIDE SEQUENCE [LARGE SCALE GENOMIC DNA]</scope>
    <source>
        <strain evidence="2">LMG 22940</strain>
    </source>
</reference>
<evidence type="ECO:0000313" key="2">
    <source>
        <dbReference type="EMBL" id="SAL80000.1"/>
    </source>
</evidence>
<keyword evidence="3" id="KW-1185">Reference proteome</keyword>
<name>A0A158KHF7_9BURK</name>
<feature type="compositionally biased region" description="Polar residues" evidence="1">
    <location>
        <begin position="176"/>
        <end position="185"/>
    </location>
</feature>
<dbReference type="Proteomes" id="UP000054770">
    <property type="component" value="Unassembled WGS sequence"/>
</dbReference>
<sequence length="218" mass="24444">MRSGRAKALSSSLRLFRQDFEMNYATRIIIAVGLISLTYGCSANHGAMNMTQEFPPGAQDPQSPHPGIITAKYDWNGSTERWKASDFPDDFIFRCFDKSGKRTQRANAAWCIPVVEVETVSVDENGKPVAPNEADSVSNSVYGPGHTFLEHTSSPPRLKRQREPDRQQRSAPHENATGQRSQSFAPNQSEHAYLDYHEPLLKGHSSWWTRFKACLGFA</sequence>
<accession>A0A158KHF7</accession>
<dbReference type="EMBL" id="FCON02000088">
    <property type="protein sequence ID" value="SAL80000.1"/>
    <property type="molecule type" value="Genomic_DNA"/>
</dbReference>
<feature type="compositionally biased region" description="Basic and acidic residues" evidence="1">
    <location>
        <begin position="161"/>
        <end position="172"/>
    </location>
</feature>
<evidence type="ECO:0000256" key="1">
    <source>
        <dbReference type="SAM" id="MobiDB-lite"/>
    </source>
</evidence>